<dbReference type="AlphaFoldDB" id="A0A815EWV4"/>
<dbReference type="Gene3D" id="2.120.10.30">
    <property type="entry name" value="TolB, C-terminal domain"/>
    <property type="match status" value="1"/>
</dbReference>
<dbReference type="InterPro" id="IPR000177">
    <property type="entry name" value="Apple"/>
</dbReference>
<dbReference type="SUPFAM" id="SSF57414">
    <property type="entry name" value="Hairpin loop containing domain-like"/>
    <property type="match status" value="1"/>
</dbReference>
<dbReference type="PROSITE" id="PS50948">
    <property type="entry name" value="PAN"/>
    <property type="match status" value="1"/>
</dbReference>
<dbReference type="OrthoDB" id="10025180at2759"/>
<evidence type="ECO:0000313" key="6">
    <source>
        <dbReference type="Proteomes" id="UP000663829"/>
    </source>
</evidence>
<dbReference type="Pfam" id="PF00024">
    <property type="entry name" value="PAN_1"/>
    <property type="match status" value="1"/>
</dbReference>
<protein>
    <recommendedName>
        <fullName evidence="3">Apple domain-containing protein</fullName>
    </recommendedName>
</protein>
<comment type="caution">
    <text evidence="4">The sequence shown here is derived from an EMBL/GenBank/DDBJ whole genome shotgun (WGS) entry which is preliminary data.</text>
</comment>
<dbReference type="GO" id="GO:0006508">
    <property type="term" value="P:proteolysis"/>
    <property type="evidence" value="ECO:0007669"/>
    <property type="project" value="InterPro"/>
</dbReference>
<sequence length="444" mass="50414">MLYLLIFVHLAQSQMLQSYFELKDYGTLFVSADAIELLTTVFVETEVVCASLCNENASCRTYDYDKSNLKCRLFEGELSTGTVNTTAPSTSRIGAVRCQSSLYSAYNQSCDACKMNRYLLCVNSTCRCPPHTFWNNEMCLNQLYNGSMCQTDSWCRNDMNLTCYSGICAYKKRCCEPNITLLLQRLTNASQTVATNVFSPRCLQIDENGYLITVENVINGSFVRINPDNLQVINKIPLSKTPCNVMHHDSFYYIDTNMNNSIMVYDKNMSLISEIDNTALSPRDMLIIQNTLIVASAANNKLLFFQINSLTNYTLVNSIQTTGTSPHGLTYVNDTYFYVVSFVSNTVYSYSKIQPSSTNWTEALYINSTTNGLGTHMTIDDCDRRWLSIAEYGIRIYDLDGTHLADWTITTMPFDLLILNNYVMIITLIFNNTMIRVDPQYQCN</sequence>
<dbReference type="EMBL" id="CAJOBC010044969">
    <property type="protein sequence ID" value="CAF4157142.1"/>
    <property type="molecule type" value="Genomic_DNA"/>
</dbReference>
<gene>
    <name evidence="4" type="ORF">GPM918_LOCUS29212</name>
    <name evidence="5" type="ORF">SRO942_LOCUS29775</name>
</gene>
<evidence type="ECO:0000256" key="1">
    <source>
        <dbReference type="ARBA" id="ARBA00022737"/>
    </source>
</evidence>
<reference evidence="4" key="1">
    <citation type="submission" date="2021-02" db="EMBL/GenBank/DDBJ databases">
        <authorList>
            <person name="Nowell W R."/>
        </authorList>
    </citation>
    <scope>NUCLEOTIDE SEQUENCE</scope>
</reference>
<name>A0A815EWV4_9BILA</name>
<feature type="domain" description="Apple" evidence="3">
    <location>
        <begin position="22"/>
        <end position="98"/>
    </location>
</feature>
<dbReference type="SMART" id="SM00223">
    <property type="entry name" value="APPLE"/>
    <property type="match status" value="1"/>
</dbReference>
<dbReference type="Proteomes" id="UP000681722">
    <property type="component" value="Unassembled WGS sequence"/>
</dbReference>
<dbReference type="EMBL" id="CAJNOQ010013159">
    <property type="protein sequence ID" value="CAF1315554.1"/>
    <property type="molecule type" value="Genomic_DNA"/>
</dbReference>
<dbReference type="GO" id="GO:0005576">
    <property type="term" value="C:extracellular region"/>
    <property type="evidence" value="ECO:0007669"/>
    <property type="project" value="InterPro"/>
</dbReference>
<dbReference type="InterPro" id="IPR003609">
    <property type="entry name" value="Pan_app"/>
</dbReference>
<keyword evidence="1" id="KW-0677">Repeat</keyword>
<evidence type="ECO:0000313" key="4">
    <source>
        <dbReference type="EMBL" id="CAF1315554.1"/>
    </source>
</evidence>
<dbReference type="SUPFAM" id="SSF101898">
    <property type="entry name" value="NHL repeat"/>
    <property type="match status" value="1"/>
</dbReference>
<organism evidence="4 6">
    <name type="scientific">Didymodactylos carnosus</name>
    <dbReference type="NCBI Taxonomy" id="1234261"/>
    <lineage>
        <taxon>Eukaryota</taxon>
        <taxon>Metazoa</taxon>
        <taxon>Spiralia</taxon>
        <taxon>Gnathifera</taxon>
        <taxon>Rotifera</taxon>
        <taxon>Eurotatoria</taxon>
        <taxon>Bdelloidea</taxon>
        <taxon>Philodinida</taxon>
        <taxon>Philodinidae</taxon>
        <taxon>Didymodactylos</taxon>
    </lineage>
</organism>
<dbReference type="InterPro" id="IPR011042">
    <property type="entry name" value="6-blade_b-propeller_TolB-like"/>
</dbReference>
<keyword evidence="2" id="KW-1015">Disulfide bond</keyword>
<proteinExistence type="predicted"/>
<evidence type="ECO:0000313" key="5">
    <source>
        <dbReference type="EMBL" id="CAF4157142.1"/>
    </source>
</evidence>
<dbReference type="Proteomes" id="UP000663829">
    <property type="component" value="Unassembled WGS sequence"/>
</dbReference>
<evidence type="ECO:0000256" key="2">
    <source>
        <dbReference type="ARBA" id="ARBA00023157"/>
    </source>
</evidence>
<keyword evidence="6" id="KW-1185">Reference proteome</keyword>
<evidence type="ECO:0000259" key="3">
    <source>
        <dbReference type="PROSITE" id="PS50948"/>
    </source>
</evidence>
<accession>A0A815EWV4</accession>